<evidence type="ECO:0000313" key="2">
    <source>
        <dbReference type="EMBL" id="TNN79690.1"/>
    </source>
</evidence>
<reference evidence="2 3" key="1">
    <citation type="submission" date="2019-03" db="EMBL/GenBank/DDBJ databases">
        <title>First draft genome of Liparis tanakae, snailfish: a comprehensive survey of snailfish specific genes.</title>
        <authorList>
            <person name="Kim W."/>
            <person name="Song I."/>
            <person name="Jeong J.-H."/>
            <person name="Kim D."/>
            <person name="Kim S."/>
            <person name="Ryu S."/>
            <person name="Song J.Y."/>
            <person name="Lee S.K."/>
        </authorList>
    </citation>
    <scope>NUCLEOTIDE SEQUENCE [LARGE SCALE GENOMIC DNA]</scope>
    <source>
        <tissue evidence="2">Muscle</tissue>
    </source>
</reference>
<proteinExistence type="predicted"/>
<accession>A0A4Z2INU5</accession>
<evidence type="ECO:0000256" key="1">
    <source>
        <dbReference type="SAM" id="MobiDB-lite"/>
    </source>
</evidence>
<keyword evidence="3" id="KW-1185">Reference proteome</keyword>
<organism evidence="2 3">
    <name type="scientific">Liparis tanakae</name>
    <name type="common">Tanaka's snailfish</name>
    <dbReference type="NCBI Taxonomy" id="230148"/>
    <lineage>
        <taxon>Eukaryota</taxon>
        <taxon>Metazoa</taxon>
        <taxon>Chordata</taxon>
        <taxon>Craniata</taxon>
        <taxon>Vertebrata</taxon>
        <taxon>Euteleostomi</taxon>
        <taxon>Actinopterygii</taxon>
        <taxon>Neopterygii</taxon>
        <taxon>Teleostei</taxon>
        <taxon>Neoteleostei</taxon>
        <taxon>Acanthomorphata</taxon>
        <taxon>Eupercaria</taxon>
        <taxon>Perciformes</taxon>
        <taxon>Cottioidei</taxon>
        <taxon>Cottales</taxon>
        <taxon>Liparidae</taxon>
        <taxon>Liparis</taxon>
    </lineage>
</organism>
<evidence type="ECO:0000313" key="3">
    <source>
        <dbReference type="Proteomes" id="UP000314294"/>
    </source>
</evidence>
<feature type="region of interest" description="Disordered" evidence="1">
    <location>
        <begin position="78"/>
        <end position="98"/>
    </location>
</feature>
<feature type="compositionally biased region" description="Polar residues" evidence="1">
    <location>
        <begin position="13"/>
        <end position="22"/>
    </location>
</feature>
<gene>
    <name evidence="2" type="ORF">EYF80_010064</name>
</gene>
<dbReference type="EMBL" id="SRLO01000062">
    <property type="protein sequence ID" value="TNN79690.1"/>
    <property type="molecule type" value="Genomic_DNA"/>
</dbReference>
<name>A0A4Z2INU5_9TELE</name>
<sequence>MKCFQTHAGPRATTPTAAVNKSATHDFRSPKIETKSIFPSTEQQEQGVQDEAEHIVKMIYCMNLDRKCAPWKITLANPLQPKQTQEETDSGSMADTGQDGDLNFLGGDVKRMLLLLHVGLLLRAKALMTVY</sequence>
<feature type="compositionally biased region" description="Polar residues" evidence="1">
    <location>
        <begin position="37"/>
        <end position="47"/>
    </location>
</feature>
<dbReference type="Proteomes" id="UP000314294">
    <property type="component" value="Unassembled WGS sequence"/>
</dbReference>
<feature type="region of interest" description="Disordered" evidence="1">
    <location>
        <begin position="1"/>
        <end position="49"/>
    </location>
</feature>
<protein>
    <submittedName>
        <fullName evidence="2">Uncharacterized protein</fullName>
    </submittedName>
</protein>
<dbReference type="AlphaFoldDB" id="A0A4Z2INU5"/>
<comment type="caution">
    <text evidence="2">The sequence shown here is derived from an EMBL/GenBank/DDBJ whole genome shotgun (WGS) entry which is preliminary data.</text>
</comment>
<feature type="compositionally biased region" description="Basic and acidic residues" evidence="1">
    <location>
        <begin position="23"/>
        <end position="34"/>
    </location>
</feature>